<feature type="domain" description="HTH merR-type" evidence="2">
    <location>
        <begin position="19"/>
        <end position="88"/>
    </location>
</feature>
<evidence type="ECO:0000259" key="2">
    <source>
        <dbReference type="PROSITE" id="PS50937"/>
    </source>
</evidence>
<dbReference type="SUPFAM" id="SSF46955">
    <property type="entry name" value="Putative DNA-binding domain"/>
    <property type="match status" value="1"/>
</dbReference>
<dbReference type="RefSeq" id="WP_338178668.1">
    <property type="nucleotide sequence ID" value="NZ_JAEKNQ010000033.1"/>
</dbReference>
<dbReference type="PANTHER" id="PTHR30204:SF58">
    <property type="entry name" value="HTH-TYPE TRANSCRIPTIONAL REGULATOR YFMP"/>
    <property type="match status" value="1"/>
</dbReference>
<dbReference type="SMART" id="SM00422">
    <property type="entry name" value="HTH_MERR"/>
    <property type="match status" value="1"/>
</dbReference>
<evidence type="ECO:0000313" key="4">
    <source>
        <dbReference type="Proteomes" id="UP000620075"/>
    </source>
</evidence>
<organism evidence="3 4">
    <name type="scientific">Candidatus Dormiibacter inghamiae</name>
    <dbReference type="NCBI Taxonomy" id="3127013"/>
    <lineage>
        <taxon>Bacteria</taxon>
        <taxon>Bacillati</taxon>
        <taxon>Candidatus Dormiibacterota</taxon>
        <taxon>Candidatus Dormibacteria</taxon>
        <taxon>Candidatus Dormibacterales</taxon>
        <taxon>Candidatus Dormibacteraceae</taxon>
        <taxon>Candidatus Dormiibacter</taxon>
    </lineage>
</organism>
<reference evidence="3 4" key="1">
    <citation type="submission" date="2020-10" db="EMBL/GenBank/DDBJ databases">
        <title>Ca. Dormibacterota MAGs.</title>
        <authorList>
            <person name="Montgomery K."/>
        </authorList>
    </citation>
    <scope>NUCLEOTIDE SEQUENCE [LARGE SCALE GENOMIC DNA]</scope>
    <source>
        <strain evidence="3">SC8811_S16_3</strain>
    </source>
</reference>
<dbReference type="AlphaFoldDB" id="A0A934KE75"/>
<dbReference type="GO" id="GO:0003700">
    <property type="term" value="F:DNA-binding transcription factor activity"/>
    <property type="evidence" value="ECO:0007669"/>
    <property type="project" value="InterPro"/>
</dbReference>
<dbReference type="PROSITE" id="PS50937">
    <property type="entry name" value="HTH_MERR_2"/>
    <property type="match status" value="1"/>
</dbReference>
<gene>
    <name evidence="3" type="ORF">JF888_08165</name>
</gene>
<sequence>MSMVSSEFRGGGFDLDKPLYTISVASEILETHPRTLMLYEDVGLVLPFRTTTNRRRYSQRDIRKLQVIQHLTREKGVNLAGVKHILTLFQALAGNALKPPPDLEDVFGRYAEIL</sequence>
<keyword evidence="1" id="KW-0238">DNA-binding</keyword>
<dbReference type="InterPro" id="IPR000551">
    <property type="entry name" value="MerR-type_HTH_dom"/>
</dbReference>
<accession>A0A934KE75</accession>
<dbReference type="EMBL" id="JAEKNQ010000033">
    <property type="protein sequence ID" value="MBJ7603145.1"/>
    <property type="molecule type" value="Genomic_DNA"/>
</dbReference>
<dbReference type="InterPro" id="IPR047057">
    <property type="entry name" value="MerR_fam"/>
</dbReference>
<name>A0A934KE75_9BACT</name>
<protein>
    <submittedName>
        <fullName evidence="3">MerR family transcriptional regulator</fullName>
    </submittedName>
</protein>
<dbReference type="Gene3D" id="1.10.1660.10">
    <property type="match status" value="1"/>
</dbReference>
<dbReference type="GO" id="GO:0003677">
    <property type="term" value="F:DNA binding"/>
    <property type="evidence" value="ECO:0007669"/>
    <property type="project" value="UniProtKB-KW"/>
</dbReference>
<comment type="caution">
    <text evidence="3">The sequence shown here is derived from an EMBL/GenBank/DDBJ whole genome shotgun (WGS) entry which is preliminary data.</text>
</comment>
<dbReference type="PANTHER" id="PTHR30204">
    <property type="entry name" value="REDOX-CYCLING DRUG-SENSING TRANSCRIPTIONAL ACTIVATOR SOXR"/>
    <property type="match status" value="1"/>
</dbReference>
<dbReference type="InterPro" id="IPR009061">
    <property type="entry name" value="DNA-bd_dom_put_sf"/>
</dbReference>
<dbReference type="Proteomes" id="UP000620075">
    <property type="component" value="Unassembled WGS sequence"/>
</dbReference>
<dbReference type="Pfam" id="PF13411">
    <property type="entry name" value="MerR_1"/>
    <property type="match status" value="1"/>
</dbReference>
<proteinExistence type="predicted"/>
<evidence type="ECO:0000313" key="3">
    <source>
        <dbReference type="EMBL" id="MBJ7603145.1"/>
    </source>
</evidence>
<evidence type="ECO:0000256" key="1">
    <source>
        <dbReference type="ARBA" id="ARBA00023125"/>
    </source>
</evidence>